<comment type="caution">
    <text evidence="2">The sequence shown here is derived from an EMBL/GenBank/DDBJ whole genome shotgun (WGS) entry which is preliminary data.</text>
</comment>
<keyword evidence="3" id="KW-1185">Reference proteome</keyword>
<dbReference type="Proteomes" id="UP000186040">
    <property type="component" value="Unassembled WGS sequence"/>
</dbReference>
<keyword evidence="1" id="KW-0732">Signal</keyword>
<gene>
    <name evidence="2" type="ORF">BJP25_17945</name>
</gene>
<dbReference type="STRING" id="1193682.BJP25_17945"/>
<accession>A0A1Q9LMT8</accession>
<organism evidence="2 3">
    <name type="scientific">Actinokineospora bangkokensis</name>
    <dbReference type="NCBI Taxonomy" id="1193682"/>
    <lineage>
        <taxon>Bacteria</taxon>
        <taxon>Bacillati</taxon>
        <taxon>Actinomycetota</taxon>
        <taxon>Actinomycetes</taxon>
        <taxon>Pseudonocardiales</taxon>
        <taxon>Pseudonocardiaceae</taxon>
        <taxon>Actinokineospora</taxon>
    </lineage>
</organism>
<dbReference type="OrthoDB" id="4510758at2"/>
<dbReference type="InterPro" id="IPR050583">
    <property type="entry name" value="Mycobacterial_A85_antigen"/>
</dbReference>
<dbReference type="GO" id="GO:0016747">
    <property type="term" value="F:acyltransferase activity, transferring groups other than amino-acyl groups"/>
    <property type="evidence" value="ECO:0007669"/>
    <property type="project" value="TreeGrafter"/>
</dbReference>
<evidence type="ECO:0000313" key="3">
    <source>
        <dbReference type="Proteomes" id="UP000186040"/>
    </source>
</evidence>
<dbReference type="PANTHER" id="PTHR48098:SF1">
    <property type="entry name" value="DIACYLGLYCEROL ACYLTRANSFERASE_MYCOLYLTRANSFERASE AG85A"/>
    <property type="match status" value="1"/>
</dbReference>
<feature type="signal peptide" evidence="1">
    <location>
        <begin position="1"/>
        <end position="30"/>
    </location>
</feature>
<dbReference type="Pfam" id="PF00756">
    <property type="entry name" value="Esterase"/>
    <property type="match status" value="1"/>
</dbReference>
<dbReference type="Gene3D" id="3.40.50.1820">
    <property type="entry name" value="alpha/beta hydrolase"/>
    <property type="match status" value="1"/>
</dbReference>
<name>A0A1Q9LMT8_9PSEU</name>
<dbReference type="SUPFAM" id="SSF53474">
    <property type="entry name" value="alpha/beta-Hydrolases"/>
    <property type="match status" value="1"/>
</dbReference>
<evidence type="ECO:0008006" key="4">
    <source>
        <dbReference type="Google" id="ProtNLM"/>
    </source>
</evidence>
<protein>
    <recommendedName>
        <fullName evidence="4">Esterase</fullName>
    </recommendedName>
</protein>
<reference evidence="2 3" key="1">
    <citation type="submission" date="2016-10" db="EMBL/GenBank/DDBJ databases">
        <title>The Draft Genome Sequence of Actinokineospora bangkokensis 44EHWT reveals the biosynthetic pathway of antifungal compounds Thailandins with unusual extender unit butylmalonyl-CoA.</title>
        <authorList>
            <person name="Greule A."/>
            <person name="Intra B."/>
            <person name="Flemming S."/>
            <person name="Rommel M.G."/>
            <person name="Panbangred W."/>
            <person name="Bechthold A."/>
        </authorList>
    </citation>
    <scope>NUCLEOTIDE SEQUENCE [LARGE SCALE GENOMIC DNA]</scope>
    <source>
        <strain evidence="2 3">44EHW</strain>
    </source>
</reference>
<sequence>MRRARKALSLTALAAALTATAVVSTNSAQAAPTPPVADDGAKVVSQVQVDSRMIDLTIQSPALGEQAKVRVITPNGWVQGDGRSWPVLWLLHGCCDSADYLAWTKFTDVEQFMADKPAIVVMPSAGKIGMYSDWWNYGLSTKPNWRKFHMEEVKQILERGYGATGRKSMAGLSMGAYGALEYGTRYPTEFGAIAAYSGAPDVQAPGLPEVTQANMVLQGFPIWGVLWGDPWSQRARWTDHNPAAKVEKLRGIKLFISSGNGDLGPLDPDGSGIVGGLLESQSLNNSKSFVDKLNKAGIPVTTDFYAPGTHSWPYWQQELKKSWPMLASGMGL</sequence>
<proteinExistence type="predicted"/>
<feature type="chain" id="PRO_5013271719" description="Esterase" evidence="1">
    <location>
        <begin position="31"/>
        <end position="332"/>
    </location>
</feature>
<dbReference type="InterPro" id="IPR029058">
    <property type="entry name" value="AB_hydrolase_fold"/>
</dbReference>
<evidence type="ECO:0000313" key="2">
    <source>
        <dbReference type="EMBL" id="OLR93352.1"/>
    </source>
</evidence>
<dbReference type="PANTHER" id="PTHR48098">
    <property type="entry name" value="ENTEROCHELIN ESTERASE-RELATED"/>
    <property type="match status" value="1"/>
</dbReference>
<dbReference type="EMBL" id="MKQR01000011">
    <property type="protein sequence ID" value="OLR93352.1"/>
    <property type="molecule type" value="Genomic_DNA"/>
</dbReference>
<evidence type="ECO:0000256" key="1">
    <source>
        <dbReference type="SAM" id="SignalP"/>
    </source>
</evidence>
<dbReference type="AlphaFoldDB" id="A0A1Q9LMT8"/>
<dbReference type="RefSeq" id="WP_075975055.1">
    <property type="nucleotide sequence ID" value="NZ_MKQR01000011.1"/>
</dbReference>
<dbReference type="InterPro" id="IPR000801">
    <property type="entry name" value="Esterase-like"/>
</dbReference>